<dbReference type="Pfam" id="PF05621">
    <property type="entry name" value="TniB"/>
    <property type="match status" value="1"/>
</dbReference>
<accession>A0A9X8ZEN6</accession>
<evidence type="ECO:0000313" key="2">
    <source>
        <dbReference type="Proteomes" id="UP000309170"/>
    </source>
</evidence>
<evidence type="ECO:0000313" key="1">
    <source>
        <dbReference type="EMBL" id="TKH08933.1"/>
    </source>
</evidence>
<reference evidence="1 2" key="1">
    <citation type="journal article" date="2019" name="Environ. Microbiol.">
        <title>An active ?-lactamase is a part of an orchestrated cell wall stress resistance network of Bacillus subtilis and related rhizosphere species.</title>
        <authorList>
            <person name="Bucher T."/>
            <person name="Keren-Paz A."/>
            <person name="Hausser J."/>
            <person name="Olender T."/>
            <person name="Cytryn E."/>
            <person name="Kolodkin-Gal I."/>
        </authorList>
    </citation>
    <scope>NUCLEOTIDE SEQUENCE [LARGE SCALE GENOMIC DNA]</scope>
    <source>
        <strain evidence="1 2">I4</strain>
    </source>
</reference>
<dbReference type="Proteomes" id="UP000309170">
    <property type="component" value="Unassembled WGS sequence"/>
</dbReference>
<name>A0A9X8ZEN6_9BACI</name>
<dbReference type="InterPro" id="IPR027417">
    <property type="entry name" value="P-loop_NTPase"/>
</dbReference>
<proteinExistence type="predicted"/>
<dbReference type="PANTHER" id="PTHR35894:SF1">
    <property type="entry name" value="PHOSPHORIBULOKINASE _ URIDINE KINASE FAMILY"/>
    <property type="match status" value="1"/>
</dbReference>
<dbReference type="AlphaFoldDB" id="A0A9X8ZEN6"/>
<dbReference type="RefSeq" id="WP_137024167.1">
    <property type="nucleotide sequence ID" value="NZ_SZNT01000317.1"/>
</dbReference>
<dbReference type="InterPro" id="IPR008868">
    <property type="entry name" value="TniB"/>
</dbReference>
<dbReference type="InterPro" id="IPR052026">
    <property type="entry name" value="ExeA_AAA_ATPase_DNA-bind"/>
</dbReference>
<evidence type="ECO:0008006" key="3">
    <source>
        <dbReference type="Google" id="ProtNLM"/>
    </source>
</evidence>
<dbReference type="SUPFAM" id="SSF52540">
    <property type="entry name" value="P-loop containing nucleoside triphosphate hydrolases"/>
    <property type="match status" value="1"/>
</dbReference>
<dbReference type="EMBL" id="SZNT01000317">
    <property type="protein sequence ID" value="TKH08933.1"/>
    <property type="molecule type" value="Genomic_DNA"/>
</dbReference>
<dbReference type="PANTHER" id="PTHR35894">
    <property type="entry name" value="GENERAL SECRETION PATHWAY PROTEIN A-RELATED"/>
    <property type="match status" value="1"/>
</dbReference>
<organism evidence="1 2">
    <name type="scientific">Peribacillus simplex</name>
    <dbReference type="NCBI Taxonomy" id="1478"/>
    <lineage>
        <taxon>Bacteria</taxon>
        <taxon>Bacillati</taxon>
        <taxon>Bacillota</taxon>
        <taxon>Bacilli</taxon>
        <taxon>Bacillales</taxon>
        <taxon>Bacillaceae</taxon>
        <taxon>Peribacillus</taxon>
    </lineage>
</organism>
<sequence length="296" mass="34389">MKIEKKEYLSLTNEDKIKIINDIKINHPLFRMALKHIKVCHSDSKSRKDPLSLIITGGPGVGKTTIFKEYVQQNDETIYTSTGTKKNILWATLPQPIRPNSLMEILLKQLGDRRFDKGSQQQKFDRLVGLIKDCGIELIMLDEFQHFINPKTKRPHKDVADWFKSLINHTNIPVVLFGLEDSLDVLKENQQLSRRFKRRVNLEPFGYRNKSDIENFNRLLQEIERLLPFEEPSRLISLSEKIYSATDGIMDNIMNLLREAAYIAIKENDNKIKSEDLYAAFSYDGHLANKNKINPF</sequence>
<dbReference type="Gene3D" id="3.40.50.300">
    <property type="entry name" value="P-loop containing nucleotide triphosphate hydrolases"/>
    <property type="match status" value="1"/>
</dbReference>
<comment type="caution">
    <text evidence="1">The sequence shown here is derived from an EMBL/GenBank/DDBJ whole genome shotgun (WGS) entry which is preliminary data.</text>
</comment>
<protein>
    <recommendedName>
        <fullName evidence="3">TniB protein</fullName>
    </recommendedName>
</protein>
<gene>
    <name evidence="1" type="ORF">FC678_18820</name>
</gene>